<evidence type="ECO:0000256" key="1">
    <source>
        <dbReference type="ARBA" id="ARBA00004651"/>
    </source>
</evidence>
<keyword evidence="6 7" id="KW-0472">Membrane</keyword>
<comment type="subcellular location">
    <subcellularLocation>
        <location evidence="1 7">Cell membrane</location>
        <topology evidence="1 7">Multi-pass membrane protein</topology>
    </subcellularLocation>
</comment>
<comment type="similarity">
    <text evidence="7">Belongs to the binding-protein-dependent transport system permease family.</text>
</comment>
<keyword evidence="4 7" id="KW-0812">Transmembrane</keyword>
<evidence type="ECO:0000256" key="7">
    <source>
        <dbReference type="RuleBase" id="RU363032"/>
    </source>
</evidence>
<evidence type="ECO:0000313" key="9">
    <source>
        <dbReference type="EMBL" id="MBB5836468.1"/>
    </source>
</evidence>
<dbReference type="RefSeq" id="WP_184795979.1">
    <property type="nucleotide sequence ID" value="NZ_JACHMY010000001.1"/>
</dbReference>
<dbReference type="PANTHER" id="PTHR30193:SF37">
    <property type="entry name" value="INNER MEMBRANE ABC TRANSPORTER PERMEASE PROTEIN YCJO"/>
    <property type="match status" value="1"/>
</dbReference>
<feature type="transmembrane region" description="Helical" evidence="7">
    <location>
        <begin position="124"/>
        <end position="151"/>
    </location>
</feature>
<keyword evidence="10" id="KW-1185">Reference proteome</keyword>
<dbReference type="Pfam" id="PF00528">
    <property type="entry name" value="BPD_transp_1"/>
    <property type="match status" value="1"/>
</dbReference>
<keyword evidence="5 7" id="KW-1133">Transmembrane helix</keyword>
<dbReference type="PANTHER" id="PTHR30193">
    <property type="entry name" value="ABC TRANSPORTER PERMEASE PROTEIN"/>
    <property type="match status" value="1"/>
</dbReference>
<dbReference type="InterPro" id="IPR035906">
    <property type="entry name" value="MetI-like_sf"/>
</dbReference>
<dbReference type="Proteomes" id="UP000549971">
    <property type="component" value="Unassembled WGS sequence"/>
</dbReference>
<accession>A0A7W9J6M5</accession>
<keyword evidence="2 7" id="KW-0813">Transport</keyword>
<protein>
    <submittedName>
        <fullName evidence="9">Cellobiose transport system permease protein</fullName>
    </submittedName>
</protein>
<evidence type="ECO:0000256" key="6">
    <source>
        <dbReference type="ARBA" id="ARBA00023136"/>
    </source>
</evidence>
<proteinExistence type="inferred from homology"/>
<evidence type="ECO:0000256" key="5">
    <source>
        <dbReference type="ARBA" id="ARBA00022989"/>
    </source>
</evidence>
<dbReference type="CDD" id="cd06261">
    <property type="entry name" value="TM_PBP2"/>
    <property type="match status" value="1"/>
</dbReference>
<evidence type="ECO:0000256" key="4">
    <source>
        <dbReference type="ARBA" id="ARBA00022692"/>
    </source>
</evidence>
<dbReference type="SUPFAM" id="SSF161098">
    <property type="entry name" value="MetI-like"/>
    <property type="match status" value="1"/>
</dbReference>
<feature type="transmembrane region" description="Helical" evidence="7">
    <location>
        <begin position="171"/>
        <end position="195"/>
    </location>
</feature>
<dbReference type="GO" id="GO:0005886">
    <property type="term" value="C:plasma membrane"/>
    <property type="evidence" value="ECO:0007669"/>
    <property type="project" value="UniProtKB-SubCell"/>
</dbReference>
<dbReference type="AlphaFoldDB" id="A0A7W9J6M5"/>
<dbReference type="EMBL" id="JACHMY010000001">
    <property type="protein sequence ID" value="MBB5836468.1"/>
    <property type="molecule type" value="Genomic_DNA"/>
</dbReference>
<dbReference type="Gene3D" id="1.10.3720.10">
    <property type="entry name" value="MetI-like"/>
    <property type="match status" value="1"/>
</dbReference>
<name>A0A7W9J6M5_9ACTN</name>
<dbReference type="InterPro" id="IPR000515">
    <property type="entry name" value="MetI-like"/>
</dbReference>
<evidence type="ECO:0000313" key="10">
    <source>
        <dbReference type="Proteomes" id="UP000549971"/>
    </source>
</evidence>
<evidence type="ECO:0000259" key="8">
    <source>
        <dbReference type="PROSITE" id="PS50928"/>
    </source>
</evidence>
<feature type="transmembrane region" description="Helical" evidence="7">
    <location>
        <begin position="87"/>
        <end position="112"/>
    </location>
</feature>
<evidence type="ECO:0000256" key="2">
    <source>
        <dbReference type="ARBA" id="ARBA00022448"/>
    </source>
</evidence>
<dbReference type="GO" id="GO:0055085">
    <property type="term" value="P:transmembrane transport"/>
    <property type="evidence" value="ECO:0007669"/>
    <property type="project" value="InterPro"/>
</dbReference>
<evidence type="ECO:0000256" key="3">
    <source>
        <dbReference type="ARBA" id="ARBA00022475"/>
    </source>
</evidence>
<gene>
    <name evidence="9" type="ORF">HDA39_003202</name>
</gene>
<feature type="transmembrane region" description="Helical" evidence="7">
    <location>
        <begin position="30"/>
        <end position="57"/>
    </location>
</feature>
<dbReference type="PROSITE" id="PS50928">
    <property type="entry name" value="ABC_TM1"/>
    <property type="match status" value="1"/>
</dbReference>
<feature type="transmembrane region" description="Helical" evidence="7">
    <location>
        <begin position="280"/>
        <end position="302"/>
    </location>
</feature>
<feature type="transmembrane region" description="Helical" evidence="7">
    <location>
        <begin position="227"/>
        <end position="246"/>
    </location>
</feature>
<comment type="caution">
    <text evidence="9">The sequence shown here is derived from an EMBL/GenBank/DDBJ whole genome shotgun (WGS) entry which is preliminary data.</text>
</comment>
<feature type="domain" description="ABC transmembrane type-1" evidence="8">
    <location>
        <begin position="87"/>
        <end position="301"/>
    </location>
</feature>
<dbReference type="InterPro" id="IPR051393">
    <property type="entry name" value="ABC_transporter_permease"/>
</dbReference>
<organism evidence="9 10">
    <name type="scientific">Kribbella italica</name>
    <dbReference type="NCBI Taxonomy" id="1540520"/>
    <lineage>
        <taxon>Bacteria</taxon>
        <taxon>Bacillati</taxon>
        <taxon>Actinomycetota</taxon>
        <taxon>Actinomycetes</taxon>
        <taxon>Propionibacteriales</taxon>
        <taxon>Kribbellaceae</taxon>
        <taxon>Kribbella</taxon>
    </lineage>
</organism>
<keyword evidence="3" id="KW-1003">Cell membrane</keyword>
<reference evidence="9 10" key="1">
    <citation type="submission" date="2020-08" db="EMBL/GenBank/DDBJ databases">
        <title>Sequencing the genomes of 1000 actinobacteria strains.</title>
        <authorList>
            <person name="Klenk H.-P."/>
        </authorList>
    </citation>
    <scope>NUCLEOTIDE SEQUENCE [LARGE SCALE GENOMIC DNA]</scope>
    <source>
        <strain evidence="9 10">DSM 28967</strain>
    </source>
</reference>
<sequence length="311" mass="34418">MTLTATAPPRSAGTAEPGRRRKSIWSYWRFYLALSPFYILFAVFGLYPLGSTILLAFQKWDGLGPRQFVGLQNFSFLLEDSTFWLSLWNTLVLFVMSTVPTLAIALTLAVMLNSAIRFKGIYRIAYFIPNITSLVAAAIFFAAIFSTNFGLINSGLRALGLPTEDWLGQPWGIKIAVSAMIVWQWTGYNTIIYLAGLQAIPTEQYEAAKVDGAGPLRTFFSITLPQLRPVVLFTVIMSTIGGLQTFTEPQVMVGETGGADQSGLTTVLYFYNTAFRANDYGYAGAIAISIFLLVLLFTAINWRLLRGRSSE</sequence>